<evidence type="ECO:0000313" key="2">
    <source>
        <dbReference type="EMBL" id="TLS52822.1"/>
    </source>
</evidence>
<dbReference type="AlphaFoldDB" id="A0A5R9G8T7"/>
<dbReference type="Proteomes" id="UP000309676">
    <property type="component" value="Unassembled WGS sequence"/>
</dbReference>
<evidence type="ECO:0000313" key="3">
    <source>
        <dbReference type="Proteomes" id="UP000309676"/>
    </source>
</evidence>
<sequence length="127" mass="14217">MIWLSIIFVLWTTFEIRKQWPVQGLHYITESDIVGLRSGVSLKVVDLREAPDFYAGHIEGAEHIFIGRLSFVWNRHVASGDTIVLVAENRAALKKAARILKKKAGACTLYGLLYPQVHAEDGHCVAC</sequence>
<accession>A0A5R9G8T7</accession>
<evidence type="ECO:0000259" key="1">
    <source>
        <dbReference type="PROSITE" id="PS50206"/>
    </source>
</evidence>
<dbReference type="CDD" id="cd00158">
    <property type="entry name" value="RHOD"/>
    <property type="match status" value="1"/>
</dbReference>
<gene>
    <name evidence="2" type="ORF">FE782_09385</name>
</gene>
<dbReference type="Pfam" id="PF00581">
    <property type="entry name" value="Rhodanese"/>
    <property type="match status" value="1"/>
</dbReference>
<dbReference type="RefSeq" id="WP_138193812.1">
    <property type="nucleotide sequence ID" value="NZ_VCIW01000004.1"/>
</dbReference>
<dbReference type="Gene3D" id="3.40.250.10">
    <property type="entry name" value="Rhodanese-like domain"/>
    <property type="match status" value="1"/>
</dbReference>
<dbReference type="OrthoDB" id="2621386at2"/>
<dbReference type="InterPro" id="IPR036873">
    <property type="entry name" value="Rhodanese-like_dom_sf"/>
</dbReference>
<dbReference type="InterPro" id="IPR001763">
    <property type="entry name" value="Rhodanese-like_dom"/>
</dbReference>
<comment type="caution">
    <text evidence="2">The sequence shown here is derived from an EMBL/GenBank/DDBJ whole genome shotgun (WGS) entry which is preliminary data.</text>
</comment>
<organism evidence="2 3">
    <name type="scientific">Paenibacillus antri</name>
    <dbReference type="NCBI Taxonomy" id="2582848"/>
    <lineage>
        <taxon>Bacteria</taxon>
        <taxon>Bacillati</taxon>
        <taxon>Bacillota</taxon>
        <taxon>Bacilli</taxon>
        <taxon>Bacillales</taxon>
        <taxon>Paenibacillaceae</taxon>
        <taxon>Paenibacillus</taxon>
    </lineage>
</organism>
<protein>
    <submittedName>
        <fullName evidence="2">Rhodanese-like domain-containing protein</fullName>
    </submittedName>
</protein>
<dbReference type="EMBL" id="VCIW01000004">
    <property type="protein sequence ID" value="TLS52822.1"/>
    <property type="molecule type" value="Genomic_DNA"/>
</dbReference>
<dbReference type="SUPFAM" id="SSF52821">
    <property type="entry name" value="Rhodanese/Cell cycle control phosphatase"/>
    <property type="match status" value="1"/>
</dbReference>
<proteinExistence type="predicted"/>
<feature type="domain" description="Rhodanese" evidence="1">
    <location>
        <begin position="38"/>
        <end position="126"/>
    </location>
</feature>
<reference evidence="2 3" key="1">
    <citation type="submission" date="2019-05" db="EMBL/GenBank/DDBJ databases">
        <authorList>
            <person name="Narsing Rao M.P."/>
            <person name="Li W.J."/>
        </authorList>
    </citation>
    <scope>NUCLEOTIDE SEQUENCE [LARGE SCALE GENOMIC DNA]</scope>
    <source>
        <strain evidence="2 3">SYSU_K30003</strain>
    </source>
</reference>
<keyword evidence="3" id="KW-1185">Reference proteome</keyword>
<name>A0A5R9G8T7_9BACL</name>
<dbReference type="PROSITE" id="PS50206">
    <property type="entry name" value="RHODANESE_3"/>
    <property type="match status" value="1"/>
</dbReference>